<organism evidence="2 3">
    <name type="scientific">Sulfuritalea hydrogenivorans sk43H</name>
    <dbReference type="NCBI Taxonomy" id="1223802"/>
    <lineage>
        <taxon>Bacteria</taxon>
        <taxon>Pseudomonadati</taxon>
        <taxon>Pseudomonadota</taxon>
        <taxon>Betaproteobacteria</taxon>
        <taxon>Nitrosomonadales</taxon>
        <taxon>Sterolibacteriaceae</taxon>
        <taxon>Sulfuritalea</taxon>
    </lineage>
</organism>
<dbReference type="RefSeq" id="WP_052473262.1">
    <property type="nucleotide sequence ID" value="NZ_AP012547.1"/>
</dbReference>
<dbReference type="Pfam" id="PF10006">
    <property type="entry name" value="DUF2249"/>
    <property type="match status" value="1"/>
</dbReference>
<feature type="domain" description="DUF2249" evidence="1">
    <location>
        <begin position="10"/>
        <end position="79"/>
    </location>
</feature>
<dbReference type="STRING" id="1223802.SUTH_00985"/>
<name>W0SCP7_9PROT</name>
<dbReference type="InterPro" id="IPR018720">
    <property type="entry name" value="DUF2249"/>
</dbReference>
<evidence type="ECO:0000313" key="3">
    <source>
        <dbReference type="Proteomes" id="UP000031637"/>
    </source>
</evidence>
<dbReference type="Proteomes" id="UP000031637">
    <property type="component" value="Chromosome"/>
</dbReference>
<sequence length="96" mass="10658">MSTTQNFKATIDVRHIIPRERHPLIFSTFDHLGAGEALLLVNDHDPKPLFYQFQAESKGEFTWDYLEAGPNVWQVRIGKPVPEGAAAPVGGCGCNH</sequence>
<dbReference type="AlphaFoldDB" id="W0SCP7"/>
<reference evidence="2 3" key="1">
    <citation type="journal article" date="2014" name="Syst. Appl. Microbiol.">
        <title>Complete genomes of freshwater sulfur oxidizers Sulfuricella denitrificans skB26 and Sulfuritalea hydrogenivorans sk43H: genetic insights into the sulfur oxidation pathway of betaproteobacteria.</title>
        <authorList>
            <person name="Watanabe T."/>
            <person name="Kojima H."/>
            <person name="Fukui M."/>
        </authorList>
    </citation>
    <scope>NUCLEOTIDE SEQUENCE [LARGE SCALE GENOMIC DNA]</scope>
    <source>
        <strain evidence="2">DSM22779</strain>
    </source>
</reference>
<accession>W0SCP7</accession>
<evidence type="ECO:0000313" key="2">
    <source>
        <dbReference type="EMBL" id="BAO28791.1"/>
    </source>
</evidence>
<dbReference type="OrthoDB" id="8451629at2"/>
<dbReference type="KEGG" id="shd:SUTH_00985"/>
<dbReference type="HOGENOM" id="CLU_146484_3_1_4"/>
<protein>
    <recommendedName>
        <fullName evidence="1">DUF2249 domain-containing protein</fullName>
    </recommendedName>
</protein>
<gene>
    <name evidence="2" type="ORF">SUTH_00985</name>
</gene>
<proteinExistence type="predicted"/>
<keyword evidence="3" id="KW-1185">Reference proteome</keyword>
<evidence type="ECO:0000259" key="1">
    <source>
        <dbReference type="Pfam" id="PF10006"/>
    </source>
</evidence>
<dbReference type="EMBL" id="AP012547">
    <property type="protein sequence ID" value="BAO28791.1"/>
    <property type="molecule type" value="Genomic_DNA"/>
</dbReference>